<accession>A0ABV7HBN7</accession>
<evidence type="ECO:0000313" key="3">
    <source>
        <dbReference type="Proteomes" id="UP001595476"/>
    </source>
</evidence>
<proteinExistence type="predicted"/>
<feature type="region of interest" description="Disordered" evidence="1">
    <location>
        <begin position="35"/>
        <end position="62"/>
    </location>
</feature>
<evidence type="ECO:0000313" key="2">
    <source>
        <dbReference type="EMBL" id="MFC3150069.1"/>
    </source>
</evidence>
<dbReference type="Proteomes" id="UP001595476">
    <property type="component" value="Unassembled WGS sequence"/>
</dbReference>
<sequence length="62" mass="7194">MTLKKFSFEEIKNLKGKTKKSEVDSITDKDIAEAVLSDPDSRVPTEEELKEFTKPKERKQHD</sequence>
<dbReference type="RefSeq" id="WP_386716190.1">
    <property type="nucleotide sequence ID" value="NZ_JBHRSZ010000002.1"/>
</dbReference>
<protein>
    <submittedName>
        <fullName evidence="2">Uncharacterized protein</fullName>
    </submittedName>
</protein>
<evidence type="ECO:0000256" key="1">
    <source>
        <dbReference type="SAM" id="MobiDB-lite"/>
    </source>
</evidence>
<name>A0ABV7HBN7_9GAMM</name>
<organism evidence="2 3">
    <name type="scientific">Litoribrevibacter euphylliae</name>
    <dbReference type="NCBI Taxonomy" id="1834034"/>
    <lineage>
        <taxon>Bacteria</taxon>
        <taxon>Pseudomonadati</taxon>
        <taxon>Pseudomonadota</taxon>
        <taxon>Gammaproteobacteria</taxon>
        <taxon>Oceanospirillales</taxon>
        <taxon>Oceanospirillaceae</taxon>
        <taxon>Litoribrevibacter</taxon>
    </lineage>
</organism>
<reference evidence="3" key="1">
    <citation type="journal article" date="2019" name="Int. J. Syst. Evol. Microbiol.">
        <title>The Global Catalogue of Microorganisms (GCM) 10K type strain sequencing project: providing services to taxonomists for standard genome sequencing and annotation.</title>
        <authorList>
            <consortium name="The Broad Institute Genomics Platform"/>
            <consortium name="The Broad Institute Genome Sequencing Center for Infectious Disease"/>
            <person name="Wu L."/>
            <person name="Ma J."/>
        </authorList>
    </citation>
    <scope>NUCLEOTIDE SEQUENCE [LARGE SCALE GENOMIC DNA]</scope>
    <source>
        <strain evidence="3">KCTC 52438</strain>
    </source>
</reference>
<feature type="compositionally biased region" description="Basic and acidic residues" evidence="1">
    <location>
        <begin position="39"/>
        <end position="62"/>
    </location>
</feature>
<gene>
    <name evidence="2" type="ORF">ACFOEK_03435</name>
</gene>
<keyword evidence="3" id="KW-1185">Reference proteome</keyword>
<dbReference type="EMBL" id="JBHRSZ010000002">
    <property type="protein sequence ID" value="MFC3150069.1"/>
    <property type="molecule type" value="Genomic_DNA"/>
</dbReference>
<comment type="caution">
    <text evidence="2">The sequence shown here is derived from an EMBL/GenBank/DDBJ whole genome shotgun (WGS) entry which is preliminary data.</text>
</comment>